<feature type="region of interest" description="Disordered" evidence="1">
    <location>
        <begin position="53"/>
        <end position="99"/>
    </location>
</feature>
<accession>A0A9P6T6R2</accession>
<gene>
    <name evidence="2" type="ORF">CROQUDRAFT_337837</name>
</gene>
<dbReference type="Proteomes" id="UP000886653">
    <property type="component" value="Unassembled WGS sequence"/>
</dbReference>
<dbReference type="EMBL" id="MU167426">
    <property type="protein sequence ID" value="KAG0140694.1"/>
    <property type="molecule type" value="Genomic_DNA"/>
</dbReference>
<dbReference type="OrthoDB" id="2499848at2759"/>
<keyword evidence="3" id="KW-1185">Reference proteome</keyword>
<evidence type="ECO:0000313" key="3">
    <source>
        <dbReference type="Proteomes" id="UP000886653"/>
    </source>
</evidence>
<dbReference type="AlphaFoldDB" id="A0A9P6T6R2"/>
<evidence type="ECO:0000256" key="1">
    <source>
        <dbReference type="SAM" id="MobiDB-lite"/>
    </source>
</evidence>
<proteinExistence type="predicted"/>
<name>A0A9P6T6R2_9BASI</name>
<organism evidence="2 3">
    <name type="scientific">Cronartium quercuum f. sp. fusiforme G11</name>
    <dbReference type="NCBI Taxonomy" id="708437"/>
    <lineage>
        <taxon>Eukaryota</taxon>
        <taxon>Fungi</taxon>
        <taxon>Dikarya</taxon>
        <taxon>Basidiomycota</taxon>
        <taxon>Pucciniomycotina</taxon>
        <taxon>Pucciniomycetes</taxon>
        <taxon>Pucciniales</taxon>
        <taxon>Coleosporiaceae</taxon>
        <taxon>Cronartium</taxon>
    </lineage>
</organism>
<reference evidence="2" key="1">
    <citation type="submission" date="2013-11" db="EMBL/GenBank/DDBJ databases">
        <title>Genome sequence of the fusiform rust pathogen reveals effectors for host alternation and coevolution with pine.</title>
        <authorList>
            <consortium name="DOE Joint Genome Institute"/>
            <person name="Smith K."/>
            <person name="Pendleton A."/>
            <person name="Kubisiak T."/>
            <person name="Anderson C."/>
            <person name="Salamov A."/>
            <person name="Aerts A."/>
            <person name="Riley R."/>
            <person name="Clum A."/>
            <person name="Lindquist E."/>
            <person name="Ence D."/>
            <person name="Campbell M."/>
            <person name="Kronenberg Z."/>
            <person name="Feau N."/>
            <person name="Dhillon B."/>
            <person name="Hamelin R."/>
            <person name="Burleigh J."/>
            <person name="Smith J."/>
            <person name="Yandell M."/>
            <person name="Nelson C."/>
            <person name="Grigoriev I."/>
            <person name="Davis J."/>
        </authorList>
    </citation>
    <scope>NUCLEOTIDE SEQUENCE</scope>
    <source>
        <strain evidence="2">G11</strain>
    </source>
</reference>
<evidence type="ECO:0000313" key="2">
    <source>
        <dbReference type="EMBL" id="KAG0140694.1"/>
    </source>
</evidence>
<protein>
    <submittedName>
        <fullName evidence="2">Uncharacterized protein</fullName>
    </submittedName>
</protein>
<feature type="compositionally biased region" description="Acidic residues" evidence="1">
    <location>
        <begin position="71"/>
        <end position="93"/>
    </location>
</feature>
<sequence length="143" mass="16251">MTCPLYRPHLFTDSIQILLPSVKSSPRYMSKRPLLSIVIPGPNETCTDLGNTEISCFSPDSPEPEVLIDSTSDEESEPDEDEEAEEEEEDVEQDWIKSPTLEHKRTSCCLLVTSPDQKQIMNRISTDTPQKTNECWRTRSTTC</sequence>
<comment type="caution">
    <text evidence="2">The sequence shown here is derived from an EMBL/GenBank/DDBJ whole genome shotgun (WGS) entry which is preliminary data.</text>
</comment>